<feature type="region of interest" description="Disordered" evidence="2">
    <location>
        <begin position="351"/>
        <end position="403"/>
    </location>
</feature>
<evidence type="ECO:0000256" key="2">
    <source>
        <dbReference type="SAM" id="MobiDB-lite"/>
    </source>
</evidence>
<dbReference type="InterPro" id="IPR013378">
    <property type="entry name" value="InlB-like_B-rpt"/>
</dbReference>
<protein>
    <submittedName>
        <fullName evidence="3">InlB B-repeat-containing protein</fullName>
    </submittedName>
</protein>
<evidence type="ECO:0000313" key="3">
    <source>
        <dbReference type="EMBL" id="HIU24480.1"/>
    </source>
</evidence>
<sequence>MKSAFTSCFRYIVLIAVCVFALYAAVFPCRAQALDMTNIQLDHFYSSSSSGLTMAGADYDIAFQACDKTTGKPISDLTFELRVTFPDGVKKTYTFISGTDGQYSCSIPGAEMISGGYNMEIYGVLPDTGEEQWFSLMSFSVFNSGEAHIEAHLLNEEGKVTDEYVVGDPFIIEIALQMHTEDGSYIAYDGNWDDISGYILLQVMPRNTFISLMDEVETPSPGVYRVTIDPNSWPITELVPGDTLSLFARNGSIEVNYTSYICGDKISFPVVATPTPQWAVTFDDGIDDTAETVVSVRDGSLVSQPEDPEREGYRFLGWYRIEDDSLTSDPWDFSTPITGDLTLVAQWEKLPTSVDDEEDPETEDTNSGIHTDQNTEEKPDSSSDVGNTDKSAHKGSNELPATGDSGLLAVAFGAIGASCVALGTISRRDRGGLW</sequence>
<dbReference type="Proteomes" id="UP000824078">
    <property type="component" value="Unassembled WGS sequence"/>
</dbReference>
<reference evidence="3" key="1">
    <citation type="submission" date="2020-10" db="EMBL/GenBank/DDBJ databases">
        <authorList>
            <person name="Gilroy R."/>
        </authorList>
    </citation>
    <scope>NUCLEOTIDE SEQUENCE</scope>
    <source>
        <strain evidence="3">ChiHjej12B11-29160</strain>
    </source>
</reference>
<gene>
    <name evidence="3" type="ORF">IAD17_06115</name>
</gene>
<feature type="compositionally biased region" description="Acidic residues" evidence="2">
    <location>
        <begin position="354"/>
        <end position="364"/>
    </location>
</feature>
<evidence type="ECO:0000256" key="1">
    <source>
        <dbReference type="ARBA" id="ARBA00004196"/>
    </source>
</evidence>
<reference evidence="3" key="2">
    <citation type="journal article" date="2021" name="PeerJ">
        <title>Extensive microbial diversity within the chicken gut microbiome revealed by metagenomics and culture.</title>
        <authorList>
            <person name="Gilroy R."/>
            <person name="Ravi A."/>
            <person name="Getino M."/>
            <person name="Pursley I."/>
            <person name="Horton D.L."/>
            <person name="Alikhan N.F."/>
            <person name="Baker D."/>
            <person name="Gharbi K."/>
            <person name="Hall N."/>
            <person name="Watson M."/>
            <person name="Adriaenssens E.M."/>
            <person name="Foster-Nyarko E."/>
            <person name="Jarju S."/>
            <person name="Secka A."/>
            <person name="Antonio M."/>
            <person name="Oren A."/>
            <person name="Chaudhuri R.R."/>
            <person name="La Ragione R."/>
            <person name="Hildebrand F."/>
            <person name="Pallen M.J."/>
        </authorList>
    </citation>
    <scope>NUCLEOTIDE SEQUENCE</scope>
    <source>
        <strain evidence="3">ChiHjej12B11-29160</strain>
    </source>
</reference>
<accession>A0A9D1I064</accession>
<dbReference type="Gene3D" id="2.60.40.4270">
    <property type="entry name" value="Listeria-Bacteroides repeat domain"/>
    <property type="match status" value="1"/>
</dbReference>
<proteinExistence type="predicted"/>
<evidence type="ECO:0000313" key="4">
    <source>
        <dbReference type="Proteomes" id="UP000824078"/>
    </source>
</evidence>
<dbReference type="GO" id="GO:0030313">
    <property type="term" value="C:cell envelope"/>
    <property type="evidence" value="ECO:0007669"/>
    <property type="project" value="UniProtKB-SubCell"/>
</dbReference>
<dbReference type="Pfam" id="PF09479">
    <property type="entry name" value="Flg_new"/>
    <property type="match status" value="1"/>
</dbReference>
<comment type="subcellular location">
    <subcellularLocation>
        <location evidence="1">Cell envelope</location>
    </subcellularLocation>
</comment>
<organism evidence="3 4">
    <name type="scientific">Candidatus Coprovicinus avistercoris</name>
    <dbReference type="NCBI Taxonomy" id="2840754"/>
    <lineage>
        <taxon>Bacteria</taxon>
        <taxon>Bacillati</taxon>
        <taxon>Actinomycetota</taxon>
        <taxon>Coriobacteriia</taxon>
        <taxon>Coriobacteriales</taxon>
        <taxon>Coriobacteriaceae</taxon>
        <taxon>Coriobacteriaceae incertae sedis</taxon>
        <taxon>Candidatus Coprovicinus</taxon>
    </lineage>
</organism>
<dbReference type="EMBL" id="DVMQ01000017">
    <property type="protein sequence ID" value="HIU24480.1"/>
    <property type="molecule type" value="Genomic_DNA"/>
</dbReference>
<name>A0A9D1I064_9ACTN</name>
<dbReference type="AlphaFoldDB" id="A0A9D1I064"/>
<dbReference type="InterPro" id="IPR042229">
    <property type="entry name" value="Listeria/Bacterioides_rpt_sf"/>
</dbReference>
<dbReference type="NCBIfam" id="TIGR02543">
    <property type="entry name" value="List_Bact_rpt"/>
    <property type="match status" value="1"/>
</dbReference>
<comment type="caution">
    <text evidence="3">The sequence shown here is derived from an EMBL/GenBank/DDBJ whole genome shotgun (WGS) entry which is preliminary data.</text>
</comment>